<accession>A0AAD7FTI4</accession>
<dbReference type="Pfam" id="PF01753">
    <property type="entry name" value="zf-MYND"/>
    <property type="match status" value="1"/>
</dbReference>
<evidence type="ECO:0000256" key="3">
    <source>
        <dbReference type="ARBA" id="ARBA00022833"/>
    </source>
</evidence>
<gene>
    <name evidence="6" type="ORF">FB45DRAFT_907040</name>
</gene>
<sequence>MSTPISPCVKCGDPGSKRCSRCWDAPEYRPGDANPTRYCSTECQKADWVAHKSHCTTLSRRTKLLRAATILRAALLAYRERFFDIPLSKIELGKDGAVLYLYRDVSPRPFPNGLTHDSKHKEAALTHNMCTLAFAMLGPLTRKLLAGVASSIESLDLQIEKPVFRTHLVEYLADGIDSNGGPHTVLIVRLHNNEAWIIDTAGTQYGFKEVLVPFERYIKDRASSNFVNGPPTKYTACETTDLDFMKEFFPDYPKAGLDILEKEKKARLHFARFVENRVGVRKGRDLKDSVFDPSKDFGGSKEEFDTKFGELMKEMKRHLEGFK</sequence>
<dbReference type="AlphaFoldDB" id="A0AAD7FTI4"/>
<dbReference type="GO" id="GO:0008270">
    <property type="term" value="F:zinc ion binding"/>
    <property type="evidence" value="ECO:0007669"/>
    <property type="project" value="UniProtKB-KW"/>
</dbReference>
<keyword evidence="3" id="KW-0862">Zinc</keyword>
<keyword evidence="7" id="KW-1185">Reference proteome</keyword>
<dbReference type="Proteomes" id="UP001221142">
    <property type="component" value="Unassembled WGS sequence"/>
</dbReference>
<keyword evidence="1" id="KW-0479">Metal-binding</keyword>
<evidence type="ECO:0000259" key="5">
    <source>
        <dbReference type="PROSITE" id="PS50865"/>
    </source>
</evidence>
<name>A0AAD7FTI4_9AGAR</name>
<feature type="domain" description="MYND-type" evidence="5">
    <location>
        <begin position="8"/>
        <end position="55"/>
    </location>
</feature>
<evidence type="ECO:0000256" key="4">
    <source>
        <dbReference type="PROSITE-ProRule" id="PRU00134"/>
    </source>
</evidence>
<dbReference type="PROSITE" id="PS50865">
    <property type="entry name" value="ZF_MYND_2"/>
    <property type="match status" value="1"/>
</dbReference>
<proteinExistence type="predicted"/>
<reference evidence="6" key="1">
    <citation type="submission" date="2023-03" db="EMBL/GenBank/DDBJ databases">
        <title>Massive genome expansion in bonnet fungi (Mycena s.s.) driven by repeated elements and novel gene families across ecological guilds.</title>
        <authorList>
            <consortium name="Lawrence Berkeley National Laboratory"/>
            <person name="Harder C.B."/>
            <person name="Miyauchi S."/>
            <person name="Viragh M."/>
            <person name="Kuo A."/>
            <person name="Thoen E."/>
            <person name="Andreopoulos B."/>
            <person name="Lu D."/>
            <person name="Skrede I."/>
            <person name="Drula E."/>
            <person name="Henrissat B."/>
            <person name="Morin E."/>
            <person name="Kohler A."/>
            <person name="Barry K."/>
            <person name="LaButti K."/>
            <person name="Morin E."/>
            <person name="Salamov A."/>
            <person name="Lipzen A."/>
            <person name="Mereny Z."/>
            <person name="Hegedus B."/>
            <person name="Baldrian P."/>
            <person name="Stursova M."/>
            <person name="Weitz H."/>
            <person name="Taylor A."/>
            <person name="Grigoriev I.V."/>
            <person name="Nagy L.G."/>
            <person name="Martin F."/>
            <person name="Kauserud H."/>
        </authorList>
    </citation>
    <scope>NUCLEOTIDE SEQUENCE</scope>
    <source>
        <strain evidence="6">9284</strain>
    </source>
</reference>
<protein>
    <recommendedName>
        <fullName evidence="5">MYND-type domain-containing protein</fullName>
    </recommendedName>
</protein>
<comment type="caution">
    <text evidence="6">The sequence shown here is derived from an EMBL/GenBank/DDBJ whole genome shotgun (WGS) entry which is preliminary data.</text>
</comment>
<dbReference type="InterPro" id="IPR002893">
    <property type="entry name" value="Znf_MYND"/>
</dbReference>
<keyword evidence="2 4" id="KW-0863">Zinc-finger</keyword>
<dbReference type="EMBL" id="JARKIF010000006">
    <property type="protein sequence ID" value="KAJ7636661.1"/>
    <property type="molecule type" value="Genomic_DNA"/>
</dbReference>
<evidence type="ECO:0000313" key="7">
    <source>
        <dbReference type="Proteomes" id="UP001221142"/>
    </source>
</evidence>
<organism evidence="6 7">
    <name type="scientific">Roridomyces roridus</name>
    <dbReference type="NCBI Taxonomy" id="1738132"/>
    <lineage>
        <taxon>Eukaryota</taxon>
        <taxon>Fungi</taxon>
        <taxon>Dikarya</taxon>
        <taxon>Basidiomycota</taxon>
        <taxon>Agaricomycotina</taxon>
        <taxon>Agaricomycetes</taxon>
        <taxon>Agaricomycetidae</taxon>
        <taxon>Agaricales</taxon>
        <taxon>Marasmiineae</taxon>
        <taxon>Mycenaceae</taxon>
        <taxon>Roridomyces</taxon>
    </lineage>
</organism>
<evidence type="ECO:0000256" key="2">
    <source>
        <dbReference type="ARBA" id="ARBA00022771"/>
    </source>
</evidence>
<dbReference type="Gene3D" id="6.10.140.2220">
    <property type="match status" value="1"/>
</dbReference>
<evidence type="ECO:0000256" key="1">
    <source>
        <dbReference type="ARBA" id="ARBA00022723"/>
    </source>
</evidence>
<dbReference type="SUPFAM" id="SSF144232">
    <property type="entry name" value="HIT/MYND zinc finger-like"/>
    <property type="match status" value="1"/>
</dbReference>
<evidence type="ECO:0000313" key="6">
    <source>
        <dbReference type="EMBL" id="KAJ7636661.1"/>
    </source>
</evidence>